<evidence type="ECO:0000256" key="1">
    <source>
        <dbReference type="ARBA" id="ARBA00010333"/>
    </source>
</evidence>
<dbReference type="RefSeq" id="WP_085750093.1">
    <property type="nucleotide sequence ID" value="NZ_BSPR01000008.1"/>
</dbReference>
<dbReference type="AlphaFoldDB" id="A0A1W6L6B4"/>
<comment type="similarity">
    <text evidence="1">Belongs to the bacterial solute-binding protein 3 family.</text>
</comment>
<dbReference type="InterPro" id="IPR051455">
    <property type="entry name" value="Bact_solute-bind_prot3"/>
</dbReference>
<dbReference type="PANTHER" id="PTHR30085">
    <property type="entry name" value="AMINO ACID ABC TRANSPORTER PERMEASE"/>
    <property type="match status" value="1"/>
</dbReference>
<dbReference type="CDD" id="cd13688">
    <property type="entry name" value="PBP2_GltI_DEBP"/>
    <property type="match status" value="1"/>
</dbReference>
<dbReference type="OrthoDB" id="7240770at2"/>
<dbReference type="GO" id="GO:0005576">
    <property type="term" value="C:extracellular region"/>
    <property type="evidence" value="ECO:0007669"/>
    <property type="project" value="TreeGrafter"/>
</dbReference>
<proteinExistence type="inferred from homology"/>
<sequence>MLSRLTSRVLPLAACAALSLPAFAQAPADTLARIKETKSITLGVREASRPFSYLNEQKQPVGYSVDLCLAAVDDLKKSLKLPDLKVNYKVVSGAERIPKLESGEIDLECGSTTNTKARQEKVAFSYTIFVAGIRVLVPKGVKVESVKDLAGLPVALSKGTTSEKLFNQLNANDVKMQLTTYASNTEAYKALKDGRARAFPQDDSLLLGLASFDNALDSLGLSSVSLSVEPYAIMMRKGDAALAASVDRTLARVYANNEIEPLYRKWFATDRLTIQMSRLTRDSFTRPNKEAGVAMLLGYSI</sequence>
<dbReference type="SUPFAM" id="SSF53850">
    <property type="entry name" value="Periplasmic binding protein-like II"/>
    <property type="match status" value="1"/>
</dbReference>
<keyword evidence="5" id="KW-1185">Reference proteome</keyword>
<reference evidence="4 5" key="1">
    <citation type="submission" date="2016-04" db="EMBL/GenBank/DDBJ databases">
        <title>Complete genome sequence of natural rubber-degrading, novel Gram-negative bacterium, Rhizobacter gummiphilus strain NS21.</title>
        <authorList>
            <person name="Tabata M."/>
            <person name="Kasai D."/>
            <person name="Fukuda M."/>
        </authorList>
    </citation>
    <scope>NUCLEOTIDE SEQUENCE [LARGE SCALE GENOMIC DNA]</scope>
    <source>
        <strain evidence="4 5">NS21</strain>
    </source>
</reference>
<dbReference type="GO" id="GO:0030288">
    <property type="term" value="C:outer membrane-bounded periplasmic space"/>
    <property type="evidence" value="ECO:0007669"/>
    <property type="project" value="TreeGrafter"/>
</dbReference>
<dbReference type="SMART" id="SM00062">
    <property type="entry name" value="PBPb"/>
    <property type="match status" value="1"/>
</dbReference>
<keyword evidence="2" id="KW-0813">Transport</keyword>
<evidence type="ECO:0000256" key="2">
    <source>
        <dbReference type="ARBA" id="ARBA00022448"/>
    </source>
</evidence>
<organism evidence="4 5">
    <name type="scientific">Piscinibacter gummiphilus</name>
    <dbReference type="NCBI Taxonomy" id="946333"/>
    <lineage>
        <taxon>Bacteria</taxon>
        <taxon>Pseudomonadati</taxon>
        <taxon>Pseudomonadota</taxon>
        <taxon>Betaproteobacteria</taxon>
        <taxon>Burkholderiales</taxon>
        <taxon>Sphaerotilaceae</taxon>
        <taxon>Piscinibacter</taxon>
    </lineage>
</organism>
<protein>
    <submittedName>
        <fullName evidence="4">ABC transporter substrate-binding protein</fullName>
    </submittedName>
</protein>
<evidence type="ECO:0000256" key="3">
    <source>
        <dbReference type="ARBA" id="ARBA00022729"/>
    </source>
</evidence>
<dbReference type="GO" id="GO:0006865">
    <property type="term" value="P:amino acid transport"/>
    <property type="evidence" value="ECO:0007669"/>
    <property type="project" value="TreeGrafter"/>
</dbReference>
<evidence type="ECO:0000313" key="5">
    <source>
        <dbReference type="Proteomes" id="UP000193427"/>
    </source>
</evidence>
<dbReference type="Proteomes" id="UP000193427">
    <property type="component" value="Chromosome"/>
</dbReference>
<keyword evidence="3" id="KW-0732">Signal</keyword>
<dbReference type="InterPro" id="IPR001638">
    <property type="entry name" value="Solute-binding_3/MltF_N"/>
</dbReference>
<dbReference type="Gene3D" id="3.40.190.10">
    <property type="entry name" value="Periplasmic binding protein-like II"/>
    <property type="match status" value="2"/>
</dbReference>
<evidence type="ECO:0000313" key="4">
    <source>
        <dbReference type="EMBL" id="ARN19825.1"/>
    </source>
</evidence>
<gene>
    <name evidence="4" type="ORF">A4W93_07810</name>
</gene>
<accession>A0A1W6L6B4</accession>
<dbReference type="PANTHER" id="PTHR30085:SF2">
    <property type="entry name" value="GLUTAMATE_ASPARTATE IMPORT SOLUTE-BINDING PROTEIN"/>
    <property type="match status" value="1"/>
</dbReference>
<dbReference type="KEGG" id="rgu:A4W93_07810"/>
<dbReference type="STRING" id="946333.A4W93_07810"/>
<dbReference type="Pfam" id="PF00497">
    <property type="entry name" value="SBP_bac_3"/>
    <property type="match status" value="1"/>
</dbReference>
<dbReference type="EMBL" id="CP015118">
    <property type="protein sequence ID" value="ARN19825.1"/>
    <property type="molecule type" value="Genomic_DNA"/>
</dbReference>
<name>A0A1W6L6B4_9BURK</name>